<protein>
    <submittedName>
        <fullName evidence="2">Uncharacterized protein</fullName>
    </submittedName>
</protein>
<dbReference type="HOGENOM" id="CLU_959110_0_0_6"/>
<feature type="compositionally biased region" description="Polar residues" evidence="1">
    <location>
        <begin position="1"/>
        <end position="18"/>
    </location>
</feature>
<evidence type="ECO:0000313" key="2">
    <source>
        <dbReference type="EMBL" id="CCE22666.1"/>
    </source>
</evidence>
<keyword evidence="3" id="KW-1185">Reference proteome</keyword>
<dbReference type="PATRIC" id="fig|271065.3.peg.994"/>
<dbReference type="Proteomes" id="UP000008315">
    <property type="component" value="Chromosome"/>
</dbReference>
<evidence type="ECO:0000313" key="3">
    <source>
        <dbReference type="Proteomes" id="UP000008315"/>
    </source>
</evidence>
<organism evidence="2 3">
    <name type="scientific">Methylotuvimicrobium alcaliphilum (strain DSM 19304 / NCIMB 14124 / VKM B-2133 / 20Z)</name>
    <name type="common">Methylomicrobium alcaliphilum</name>
    <dbReference type="NCBI Taxonomy" id="1091494"/>
    <lineage>
        <taxon>Bacteria</taxon>
        <taxon>Pseudomonadati</taxon>
        <taxon>Pseudomonadota</taxon>
        <taxon>Gammaproteobacteria</taxon>
        <taxon>Methylococcales</taxon>
        <taxon>Methylococcaceae</taxon>
        <taxon>Methylotuvimicrobium</taxon>
    </lineage>
</organism>
<dbReference type="AlphaFoldDB" id="G4T3W7"/>
<evidence type="ECO:0000256" key="1">
    <source>
        <dbReference type="SAM" id="MobiDB-lite"/>
    </source>
</evidence>
<sequence>MAFFGNSPTIASSSNFGSAPQKAAPSFGPAPEKAVPSFGPAPEKAAPSFGPPPVKSDAPSFGPPPEKAAPSFGPAPQVGDSYMADDPVKGGSYWQTQTQTHYIFDFTSIPAELESLGQFSLIAEGADVDIPLDTQGRSFGLLQSRNVQAAEIDIFLGLDAGTLNSLTPSTATNGAVIKFTVPSAKDLEMIRFDWNFVNNESGTYDDFAFYYISDGQIGVLSSSSQINFASSTGWQQMLVDDLEIDGPVSVAFGVLNVLDTAVDAYLGVDQVELIGVSFAPDISVGTSFWG</sequence>
<accession>G4T3W7</accession>
<gene>
    <name evidence="2" type="ordered locus">MEALZ_0972</name>
</gene>
<dbReference type="RefSeq" id="WP_014147467.1">
    <property type="nucleotide sequence ID" value="NC_016112.1"/>
</dbReference>
<dbReference type="KEGG" id="mah:MEALZ_0972"/>
<feature type="region of interest" description="Disordered" evidence="1">
    <location>
        <begin position="1"/>
        <end position="84"/>
    </location>
</feature>
<proteinExistence type="predicted"/>
<reference evidence="3" key="1">
    <citation type="journal article" date="2012" name="J. Bacteriol.">
        <title>Genome sequence of the haloalkaliphilic methanotrophic bacterium Methylomicrobium alcaliphilum 20Z.</title>
        <authorList>
            <person name="Vuilleumier S."/>
            <person name="Khmelenina V.N."/>
            <person name="Bringel F."/>
            <person name="Reshetnikov A.S."/>
            <person name="Lajus A."/>
            <person name="Mangenot S."/>
            <person name="Rouy Z."/>
            <person name="Op den Camp H.J."/>
            <person name="Jetten M.S."/>
            <person name="Dispirito A.A."/>
            <person name="Dunfield P."/>
            <person name="Klotz M.G."/>
            <person name="Semrau J.D."/>
            <person name="Stein L.Y."/>
            <person name="Barbe V."/>
            <person name="Medigue C."/>
            <person name="Trotsenko Y.A."/>
            <person name="Kalyuzhnaya M.G."/>
        </authorList>
    </citation>
    <scope>NUCLEOTIDE SEQUENCE [LARGE SCALE GENOMIC DNA]</scope>
    <source>
        <strain evidence="3">DSM 19304 / NCIMB 14124 / VKM B-2133 / 20Z</strain>
    </source>
</reference>
<name>G4T3W7_META2</name>
<dbReference type="EMBL" id="FO082060">
    <property type="protein sequence ID" value="CCE22666.1"/>
    <property type="molecule type" value="Genomic_DNA"/>
</dbReference>